<dbReference type="Pfam" id="PF01381">
    <property type="entry name" value="HTH_3"/>
    <property type="match status" value="1"/>
</dbReference>
<gene>
    <name evidence="2" type="ORF">ACEZDE_05610</name>
</gene>
<keyword evidence="3" id="KW-1185">Reference proteome</keyword>
<name>A0ABV6VQU0_9ACTN</name>
<dbReference type="InterPro" id="IPR010982">
    <property type="entry name" value="Lambda_DNA-bd_dom_sf"/>
</dbReference>
<comment type="caution">
    <text evidence="2">The sequence shown here is derived from an EMBL/GenBank/DDBJ whole genome shotgun (WGS) entry which is preliminary data.</text>
</comment>
<dbReference type="RefSeq" id="WP_380533024.1">
    <property type="nucleotide sequence ID" value="NZ_JBHFAB010000003.1"/>
</dbReference>
<dbReference type="PROSITE" id="PS50943">
    <property type="entry name" value="HTH_CROC1"/>
    <property type="match status" value="1"/>
</dbReference>
<dbReference type="SUPFAM" id="SSF48452">
    <property type="entry name" value="TPR-like"/>
    <property type="match status" value="2"/>
</dbReference>
<reference evidence="2 3" key="1">
    <citation type="submission" date="2024-09" db="EMBL/GenBank/DDBJ databases">
        <authorList>
            <person name="Lee S.D."/>
        </authorList>
    </citation>
    <scope>NUCLEOTIDE SEQUENCE [LARGE SCALE GENOMIC DNA]</scope>
    <source>
        <strain evidence="2 3">N8-3</strain>
    </source>
</reference>
<evidence type="ECO:0000259" key="1">
    <source>
        <dbReference type="PROSITE" id="PS50943"/>
    </source>
</evidence>
<dbReference type="Gene3D" id="1.25.40.10">
    <property type="entry name" value="Tetratricopeptide repeat domain"/>
    <property type="match status" value="2"/>
</dbReference>
<feature type="domain" description="HTH cro/C1-type" evidence="1">
    <location>
        <begin position="17"/>
        <end position="70"/>
    </location>
</feature>
<dbReference type="Gene3D" id="1.10.260.40">
    <property type="entry name" value="lambda repressor-like DNA-binding domains"/>
    <property type="match status" value="1"/>
</dbReference>
<evidence type="ECO:0000313" key="2">
    <source>
        <dbReference type="EMBL" id="MFC1416115.1"/>
    </source>
</evidence>
<dbReference type="SUPFAM" id="SSF47413">
    <property type="entry name" value="lambda repressor-like DNA-binding domains"/>
    <property type="match status" value="1"/>
</dbReference>
<dbReference type="SMART" id="SM00530">
    <property type="entry name" value="HTH_XRE"/>
    <property type="match status" value="1"/>
</dbReference>
<dbReference type="InterPro" id="IPR001387">
    <property type="entry name" value="Cro/C1-type_HTH"/>
</dbReference>
<proteinExistence type="predicted"/>
<dbReference type="Proteomes" id="UP001592531">
    <property type="component" value="Unassembled WGS sequence"/>
</dbReference>
<dbReference type="InterPro" id="IPR011990">
    <property type="entry name" value="TPR-like_helical_dom_sf"/>
</dbReference>
<accession>A0ABV6VQU0</accession>
<evidence type="ECO:0000313" key="3">
    <source>
        <dbReference type="Proteomes" id="UP001592531"/>
    </source>
</evidence>
<sequence>MPEERQAADSAGIGRRIRERRLAQGLLQQDLATAEISTSYVSLIEGGKRRPSDAVLSTLAEKVGSTVEYLRTGRDETEQSNLRLELGFAEMALRNGSPEESLQSFNQILGKASSLAPELVLRARIGQAGALEGLGRMEAAVSILHELAADGSLAAGSAQWANVNVALCRCYRLAGDLGMSVDLGEAAMRRLDELGLDVTEDHIMLGVNLVGAYHLRGDYTRGELLSNRLLARAEESMSRTARGMVYWNASLIAESRGKRDEAVALVERALGLMAEGDNLRLLARLKGLTGGMQLRLEGGDLGRARILLEQAKESLDDVGTKDERGDVELALAFVALRTGRPRDAEELAASAVALLSSRLGDLSAEAQVALGEARILNGRTAEGEESLHAAFRQFQQLPNSRTAAKACRYLGNVWNRLGNTELAMRAYQLGLDLSGAEAIPAPPLRTAVEVE</sequence>
<dbReference type="CDD" id="cd00093">
    <property type="entry name" value="HTH_XRE"/>
    <property type="match status" value="1"/>
</dbReference>
<organism evidence="2 3">
    <name type="scientific">Streptacidiphilus cavernicola</name>
    <dbReference type="NCBI Taxonomy" id="3342716"/>
    <lineage>
        <taxon>Bacteria</taxon>
        <taxon>Bacillati</taxon>
        <taxon>Actinomycetota</taxon>
        <taxon>Actinomycetes</taxon>
        <taxon>Kitasatosporales</taxon>
        <taxon>Streptomycetaceae</taxon>
        <taxon>Streptacidiphilus</taxon>
    </lineage>
</organism>
<protein>
    <submittedName>
        <fullName evidence="2">Helix-turn-helix domain-containing protein</fullName>
    </submittedName>
</protein>
<dbReference type="EMBL" id="JBHFAB010000003">
    <property type="protein sequence ID" value="MFC1416115.1"/>
    <property type="molecule type" value="Genomic_DNA"/>
</dbReference>